<sequence length="148" mass="16759">MSHSAAVGGCMVIMDGGVWVILRYRRCYHLHAVNSFLPRNLLSRLPWNLRFTAVHTTALHNNRGWPHQSLVMLFDYCPCASVEHRGNSPHCHLLHSSTDHLPLSGYCIIDTFPALSACSTGIVCERGFKKYVSCWKSIHTTHHRIYGC</sequence>
<reference evidence="2 3" key="1">
    <citation type="submission" date="2014-03" db="EMBL/GenBank/DDBJ databases">
        <title>Draft genome of the hookworm Oesophagostomum dentatum.</title>
        <authorList>
            <person name="Mitreva M."/>
        </authorList>
    </citation>
    <scope>NUCLEOTIDE SEQUENCE [LARGE SCALE GENOMIC DNA]</scope>
    <source>
        <strain evidence="2 3">OD-Hann</strain>
    </source>
</reference>
<evidence type="ECO:0000313" key="2">
    <source>
        <dbReference type="EMBL" id="KHJ76930.1"/>
    </source>
</evidence>
<evidence type="ECO:0000313" key="3">
    <source>
        <dbReference type="Proteomes" id="UP000053660"/>
    </source>
</evidence>
<organism evidence="2 3">
    <name type="scientific">Oesophagostomum dentatum</name>
    <name type="common">Nodular worm</name>
    <dbReference type="NCBI Taxonomy" id="61180"/>
    <lineage>
        <taxon>Eukaryota</taxon>
        <taxon>Metazoa</taxon>
        <taxon>Ecdysozoa</taxon>
        <taxon>Nematoda</taxon>
        <taxon>Chromadorea</taxon>
        <taxon>Rhabditida</taxon>
        <taxon>Rhabditina</taxon>
        <taxon>Rhabditomorpha</taxon>
        <taxon>Strongyloidea</taxon>
        <taxon>Strongylidae</taxon>
        <taxon>Oesophagostomum</taxon>
    </lineage>
</organism>
<feature type="transmembrane region" description="Helical" evidence="1">
    <location>
        <begin position="6"/>
        <end position="22"/>
    </location>
</feature>
<accession>A0A0B1S118</accession>
<gene>
    <name evidence="2" type="ORF">OESDEN_23450</name>
</gene>
<protein>
    <submittedName>
        <fullName evidence="2">Uncharacterized protein</fullName>
    </submittedName>
</protein>
<keyword evidence="1" id="KW-0812">Transmembrane</keyword>
<dbReference type="Proteomes" id="UP000053660">
    <property type="component" value="Unassembled WGS sequence"/>
</dbReference>
<dbReference type="EMBL" id="KN611267">
    <property type="protein sequence ID" value="KHJ76930.1"/>
    <property type="molecule type" value="Genomic_DNA"/>
</dbReference>
<dbReference type="AlphaFoldDB" id="A0A0B1S118"/>
<keyword evidence="3" id="KW-1185">Reference proteome</keyword>
<proteinExistence type="predicted"/>
<evidence type="ECO:0000256" key="1">
    <source>
        <dbReference type="SAM" id="Phobius"/>
    </source>
</evidence>
<keyword evidence="1" id="KW-1133">Transmembrane helix</keyword>
<keyword evidence="1" id="KW-0472">Membrane</keyword>
<name>A0A0B1S118_OESDE</name>